<dbReference type="Proteomes" id="UP001152798">
    <property type="component" value="Chromosome 2"/>
</dbReference>
<dbReference type="OrthoDB" id="20507at2759"/>
<evidence type="ECO:0000313" key="3">
    <source>
        <dbReference type="Proteomes" id="UP001152798"/>
    </source>
</evidence>
<dbReference type="AlphaFoldDB" id="A0A9P0E620"/>
<keyword evidence="3" id="KW-1185">Reference proteome</keyword>
<evidence type="ECO:0000313" key="2">
    <source>
        <dbReference type="EMBL" id="CAH1392932.1"/>
    </source>
</evidence>
<reference evidence="2" key="1">
    <citation type="submission" date="2022-01" db="EMBL/GenBank/DDBJ databases">
        <authorList>
            <person name="King R."/>
        </authorList>
    </citation>
    <scope>NUCLEOTIDE SEQUENCE</scope>
</reference>
<protein>
    <submittedName>
        <fullName evidence="2">Uncharacterized protein</fullName>
    </submittedName>
</protein>
<accession>A0A9P0E620</accession>
<name>A0A9P0E620_NEZVI</name>
<dbReference type="Pfam" id="PF26093">
    <property type="entry name" value="HTH_TGH"/>
    <property type="match status" value="1"/>
</dbReference>
<dbReference type="EMBL" id="OV725078">
    <property type="protein sequence ID" value="CAH1392932.1"/>
    <property type="molecule type" value="Genomic_DNA"/>
</dbReference>
<proteinExistence type="predicted"/>
<feature type="region of interest" description="Disordered" evidence="1">
    <location>
        <begin position="1"/>
        <end position="30"/>
    </location>
</feature>
<organism evidence="2 3">
    <name type="scientific">Nezara viridula</name>
    <name type="common">Southern green stink bug</name>
    <name type="synonym">Cimex viridulus</name>
    <dbReference type="NCBI Taxonomy" id="85310"/>
    <lineage>
        <taxon>Eukaryota</taxon>
        <taxon>Metazoa</taxon>
        <taxon>Ecdysozoa</taxon>
        <taxon>Arthropoda</taxon>
        <taxon>Hexapoda</taxon>
        <taxon>Insecta</taxon>
        <taxon>Pterygota</taxon>
        <taxon>Neoptera</taxon>
        <taxon>Paraneoptera</taxon>
        <taxon>Hemiptera</taxon>
        <taxon>Heteroptera</taxon>
        <taxon>Panheteroptera</taxon>
        <taxon>Pentatomomorpha</taxon>
        <taxon>Pentatomoidea</taxon>
        <taxon>Pentatomidae</taxon>
        <taxon>Pentatominae</taxon>
        <taxon>Nezara</taxon>
    </lineage>
</organism>
<sequence length="116" mass="13281">MILGEPLPDHRKEVETDLNEEAQTDEDRTSDELCFRPFIGDPAKQVRYERYLGFIKIEANDTSTNIQPKKFPQMIRNKGNDKNDAIKIKNINDIQNSSGAYTADAPELMYFSSLPN</sequence>
<evidence type="ECO:0000256" key="1">
    <source>
        <dbReference type="SAM" id="MobiDB-lite"/>
    </source>
</evidence>
<gene>
    <name evidence="2" type="ORF">NEZAVI_LOCUS3672</name>
</gene>